<dbReference type="SUPFAM" id="SSF52374">
    <property type="entry name" value="Nucleotidylyl transferase"/>
    <property type="match status" value="1"/>
</dbReference>
<reference evidence="10 11" key="1">
    <citation type="submission" date="2020-12" db="EMBL/GenBank/DDBJ databases">
        <authorList>
            <person name="Lu T."/>
            <person name="Wang Q."/>
            <person name="Han X."/>
        </authorList>
    </citation>
    <scope>NUCLEOTIDE SEQUENCE [LARGE SCALE GENOMIC DNA]</scope>
    <source>
        <strain evidence="10 11">WQ 585</strain>
    </source>
</reference>
<feature type="short sequence motif" description="'HIGH' region" evidence="7">
    <location>
        <begin position="15"/>
        <end position="25"/>
    </location>
</feature>
<keyword evidence="3 7" id="KW-0547">Nucleotide-binding</keyword>
<evidence type="ECO:0000256" key="8">
    <source>
        <dbReference type="RuleBase" id="RU363037"/>
    </source>
</evidence>
<dbReference type="InterPro" id="IPR014729">
    <property type="entry name" value="Rossmann-like_a/b/a_fold"/>
</dbReference>
<dbReference type="NCBIfam" id="NF004314">
    <property type="entry name" value="PRK05710.1-3"/>
    <property type="match status" value="1"/>
</dbReference>
<dbReference type="EMBL" id="JAENGP010000002">
    <property type="protein sequence ID" value="MBK1779994.1"/>
    <property type="molecule type" value="Genomic_DNA"/>
</dbReference>
<evidence type="ECO:0000256" key="3">
    <source>
        <dbReference type="ARBA" id="ARBA00022741"/>
    </source>
</evidence>
<feature type="binding site" evidence="7">
    <location>
        <position position="106"/>
    </location>
    <ligand>
        <name>Zn(2+)</name>
        <dbReference type="ChEBI" id="CHEBI:29105"/>
    </ligand>
</feature>
<feature type="binding site" evidence="7">
    <location>
        <position position="205"/>
    </location>
    <ligand>
        <name>L-glutamate</name>
        <dbReference type="ChEBI" id="CHEBI:29985"/>
    </ligand>
</feature>
<keyword evidence="8" id="KW-0648">Protein biosynthesis</keyword>
<dbReference type="InterPro" id="IPR022380">
    <property type="entry name" value="Glu-Q_tRNA(Asp)_Synthase"/>
</dbReference>
<evidence type="ECO:0000256" key="6">
    <source>
        <dbReference type="ARBA" id="ARBA00023146"/>
    </source>
</evidence>
<organism evidence="10 11">
    <name type="scientific">Advenella mandrilli</name>
    <dbReference type="NCBI Taxonomy" id="2800330"/>
    <lineage>
        <taxon>Bacteria</taxon>
        <taxon>Pseudomonadati</taxon>
        <taxon>Pseudomonadota</taxon>
        <taxon>Betaproteobacteria</taxon>
        <taxon>Burkholderiales</taxon>
        <taxon>Alcaligenaceae</taxon>
    </lineage>
</organism>
<comment type="function">
    <text evidence="7">Catalyzes the tRNA-independent activation of glutamate in presence of ATP and the subsequent transfer of glutamate onto a tRNA(Asp). Glutamate is transferred on the 2-amino-5-(4,5-dihydroxy-2-cyclopenten-1-yl) moiety of the queuosine in the wobble position of the QUC anticodon.</text>
</comment>
<feature type="binding site" evidence="7">
    <location>
        <position position="129"/>
    </location>
    <ligand>
        <name>Zn(2+)</name>
        <dbReference type="ChEBI" id="CHEBI:29105"/>
    </ligand>
</feature>
<dbReference type="InterPro" id="IPR000924">
    <property type="entry name" value="Glu/Gln-tRNA-synth"/>
</dbReference>
<protein>
    <recommendedName>
        <fullName evidence="7">Glutamyl-Q tRNA(Asp) synthetase</fullName>
        <shortName evidence="7">Glu-Q-RSs</shortName>
        <ecNumber evidence="7">6.1.1.-</ecNumber>
    </recommendedName>
</protein>
<feature type="binding site" evidence="7">
    <location>
        <position position="48"/>
    </location>
    <ligand>
        <name>L-glutamate</name>
        <dbReference type="ChEBI" id="CHEBI:29985"/>
    </ligand>
</feature>
<dbReference type="PANTHER" id="PTHR43311:SF1">
    <property type="entry name" value="GLUTAMYL-Q TRNA(ASP) SYNTHETASE"/>
    <property type="match status" value="1"/>
</dbReference>
<evidence type="ECO:0000259" key="9">
    <source>
        <dbReference type="Pfam" id="PF00749"/>
    </source>
</evidence>
<dbReference type="HAMAP" id="MF_01428">
    <property type="entry name" value="Glu_Q_tRNA_synth"/>
    <property type="match status" value="1"/>
</dbReference>
<keyword evidence="6 7" id="KW-0030">Aminoacyl-tRNA synthetase</keyword>
<comment type="cofactor">
    <cofactor evidence="7">
        <name>Zn(2+)</name>
        <dbReference type="ChEBI" id="CHEBI:29105"/>
    </cofactor>
    <text evidence="7">Binds 1 zinc ion per subunit.</text>
</comment>
<feature type="short sequence motif" description="'KMSKS' region" evidence="7">
    <location>
        <begin position="243"/>
        <end position="247"/>
    </location>
</feature>
<dbReference type="InterPro" id="IPR020058">
    <property type="entry name" value="Glu/Gln-tRNA-synth_Ib_cat-dom"/>
</dbReference>
<dbReference type="NCBIfam" id="TIGR03838">
    <property type="entry name" value="queuosine_YadB"/>
    <property type="match status" value="1"/>
</dbReference>
<dbReference type="EC" id="6.1.1.-" evidence="7"/>
<feature type="binding site" evidence="7">
    <location>
        <position position="187"/>
    </location>
    <ligand>
        <name>L-glutamate</name>
        <dbReference type="ChEBI" id="CHEBI:29985"/>
    </ligand>
</feature>
<keyword evidence="5 7" id="KW-0067">ATP-binding</keyword>
<dbReference type="Pfam" id="PF00749">
    <property type="entry name" value="tRNA-synt_1c"/>
    <property type="match status" value="1"/>
</dbReference>
<feature type="binding site" evidence="7">
    <location>
        <begin position="12"/>
        <end position="16"/>
    </location>
    <ligand>
        <name>L-glutamate</name>
        <dbReference type="ChEBI" id="CHEBI:29985"/>
    </ligand>
</feature>
<feature type="binding site" evidence="7">
    <location>
        <position position="246"/>
    </location>
    <ligand>
        <name>ATP</name>
        <dbReference type="ChEBI" id="CHEBI:30616"/>
    </ligand>
</feature>
<proteinExistence type="inferred from homology"/>
<dbReference type="RefSeq" id="WP_200233303.1">
    <property type="nucleotide sequence ID" value="NZ_JAENGP010000002.1"/>
</dbReference>
<comment type="similarity">
    <text evidence="7">Belongs to the class-I aminoacyl-tRNA synthetase family. GluQ subfamily.</text>
</comment>
<evidence type="ECO:0000256" key="4">
    <source>
        <dbReference type="ARBA" id="ARBA00022833"/>
    </source>
</evidence>
<feature type="binding site" evidence="7">
    <location>
        <position position="104"/>
    </location>
    <ligand>
        <name>Zn(2+)</name>
        <dbReference type="ChEBI" id="CHEBI:29105"/>
    </ligand>
</feature>
<sequence length="310" mass="34290">MGPNSCTNYIGRFAPSPSGPLHDGSLVAAMASFLDARAHQGQWLLRIEDIDTPRVVAGADRIIMQQLQALEMHWDGKVIWQSSRLNRYQDVFNQLKERGLIYGCACTRKEIASNAIKNGRLGLNGERPYAGTCRHGIAGNRPARAWRLVMPEGITRFVDRWQGEQSQDVVNEVGDIIVKRADGLFAYQLVVVIDDHDQGITDIVRGNDLLSSTARQHCIAHMLGYAPPRMMHVPLVLDAAGRKLSKQNHATAIDLQNPLASLGKAWQALGFAPLPAGSVTQFWQQAVPVWHRRFGLTTFTVDSGFHPAGR</sequence>
<dbReference type="NCBIfam" id="NF004313">
    <property type="entry name" value="PRK05710.1-2"/>
    <property type="match status" value="1"/>
</dbReference>
<name>A0ABS1E990_9BURK</name>
<evidence type="ECO:0000256" key="1">
    <source>
        <dbReference type="ARBA" id="ARBA00022598"/>
    </source>
</evidence>
<feature type="domain" description="Glutamyl/glutaminyl-tRNA synthetase class Ib catalytic" evidence="9">
    <location>
        <begin position="12"/>
        <end position="253"/>
    </location>
</feature>
<evidence type="ECO:0000256" key="7">
    <source>
        <dbReference type="HAMAP-Rule" id="MF_01428"/>
    </source>
</evidence>
<evidence type="ECO:0000313" key="11">
    <source>
        <dbReference type="Proteomes" id="UP000635316"/>
    </source>
</evidence>
<dbReference type="Gene3D" id="3.40.50.620">
    <property type="entry name" value="HUPs"/>
    <property type="match status" value="1"/>
</dbReference>
<keyword evidence="2 7" id="KW-0479">Metal-binding</keyword>
<dbReference type="GO" id="GO:0016874">
    <property type="term" value="F:ligase activity"/>
    <property type="evidence" value="ECO:0007669"/>
    <property type="project" value="UniProtKB-KW"/>
</dbReference>
<comment type="caution">
    <text evidence="10">The sequence shown here is derived from an EMBL/GenBank/DDBJ whole genome shotgun (WGS) entry which is preliminary data.</text>
</comment>
<evidence type="ECO:0000256" key="2">
    <source>
        <dbReference type="ARBA" id="ARBA00022723"/>
    </source>
</evidence>
<dbReference type="PANTHER" id="PTHR43311">
    <property type="entry name" value="GLUTAMATE--TRNA LIGASE"/>
    <property type="match status" value="1"/>
</dbReference>
<accession>A0ABS1E990</accession>
<keyword evidence="11" id="KW-1185">Reference proteome</keyword>
<keyword evidence="1 7" id="KW-0436">Ligase</keyword>
<dbReference type="PRINTS" id="PR00987">
    <property type="entry name" value="TRNASYNTHGLU"/>
</dbReference>
<dbReference type="Proteomes" id="UP000635316">
    <property type="component" value="Unassembled WGS sequence"/>
</dbReference>
<evidence type="ECO:0000256" key="5">
    <source>
        <dbReference type="ARBA" id="ARBA00022840"/>
    </source>
</evidence>
<keyword evidence="4 7" id="KW-0862">Zinc</keyword>
<evidence type="ECO:0000313" key="10">
    <source>
        <dbReference type="EMBL" id="MBK1779994.1"/>
    </source>
</evidence>
<gene>
    <name evidence="10" type="primary">gluQRS</name>
    <name evidence="7" type="synonym">gluQ</name>
    <name evidence="10" type="ORF">JHL22_02055</name>
</gene>
<dbReference type="InterPro" id="IPR049940">
    <property type="entry name" value="GluQ/Sye"/>
</dbReference>
<feature type="binding site" evidence="7">
    <location>
        <position position="133"/>
    </location>
    <ligand>
        <name>Zn(2+)</name>
        <dbReference type="ChEBI" id="CHEBI:29105"/>
    </ligand>
</feature>